<organism evidence="1">
    <name type="scientific">viral metagenome</name>
    <dbReference type="NCBI Taxonomy" id="1070528"/>
    <lineage>
        <taxon>unclassified sequences</taxon>
        <taxon>metagenomes</taxon>
        <taxon>organismal metagenomes</taxon>
    </lineage>
</organism>
<dbReference type="AlphaFoldDB" id="A0A6C0EKB7"/>
<name>A0A6C0EKB7_9ZZZZ</name>
<dbReference type="EMBL" id="MN738880">
    <property type="protein sequence ID" value="QHT29624.1"/>
    <property type="molecule type" value="Genomic_DNA"/>
</dbReference>
<sequence>MPSILIDYEKIITEKHTLLQKKLLQPPKASKGFLVGLVLVTSEENVREISKLPAGRQRIEFLNSPHFVNSLINYTYVLHNTSKEVCLLNPDCASYVGEVLPALFAGLSAKTILWVSIDVGDANCVATVKKFAKNGFNSPYITNMSPLRVSISPSIALVRLNVPTEQYNASATLNKVLHAIKEYKGGDTACSLKAQLAPRAISFLRKASKMGITINGDGKKSQKELTGELFVSNVEKNGNNFIYIIDIDEGSVESGAEEDVNVNATRYNFHSHPQEAYVRHRVDKAWPSLTDYLGFLKLGTNTIFHCVATLEGVYVMSFGPYWGRRLKKVSKSFVQSHYDIDHRESHTPQEYAQLVNNIKYKGQPIYHVEFIPWTEAGKVFNVSYSKIGLSCIATEKGHRSYRKLYK</sequence>
<evidence type="ECO:0000313" key="1">
    <source>
        <dbReference type="EMBL" id="QHT29624.1"/>
    </source>
</evidence>
<reference evidence="1" key="1">
    <citation type="journal article" date="2020" name="Nature">
        <title>Giant virus diversity and host interactions through global metagenomics.</title>
        <authorList>
            <person name="Schulz F."/>
            <person name="Roux S."/>
            <person name="Paez-Espino D."/>
            <person name="Jungbluth S."/>
            <person name="Walsh D.A."/>
            <person name="Denef V.J."/>
            <person name="McMahon K.D."/>
            <person name="Konstantinidis K.T."/>
            <person name="Eloe-Fadrosh E.A."/>
            <person name="Kyrpides N.C."/>
            <person name="Woyke T."/>
        </authorList>
    </citation>
    <scope>NUCLEOTIDE SEQUENCE</scope>
    <source>
        <strain evidence="1">GVMAG-M-3300005589-24</strain>
    </source>
</reference>
<protein>
    <submittedName>
        <fullName evidence="1">Uncharacterized protein</fullName>
    </submittedName>
</protein>
<proteinExistence type="predicted"/>
<accession>A0A6C0EKB7</accession>